<dbReference type="Gene3D" id="3.40.50.300">
    <property type="entry name" value="P-loop containing nucleotide triphosphate hydrolases"/>
    <property type="match status" value="1"/>
</dbReference>
<dbReference type="SMR" id="A0A171IPT1"/>
<gene>
    <name evidence="2" type="ORF">NGTW08_p0016</name>
</gene>
<reference evidence="2" key="1">
    <citation type="submission" date="2010-12" db="EMBL/GenBank/DDBJ databases">
        <authorList>
            <person name="Wang C.B."/>
            <person name="He X.J."/>
        </authorList>
    </citation>
    <scope>NUCLEOTIDE SEQUENCE</scope>
    <source>
        <strain evidence="2">TCDC-NG08107</strain>
        <plasmid evidence="2">pNGTCDC08107</plasmid>
    </source>
</reference>
<organism evidence="2">
    <name type="scientific">Neisseria gonorrhoeae TCDC-NG08107</name>
    <dbReference type="NCBI Taxonomy" id="940296"/>
    <lineage>
        <taxon>Bacteria</taxon>
        <taxon>Pseudomonadati</taxon>
        <taxon>Pseudomonadota</taxon>
        <taxon>Betaproteobacteria</taxon>
        <taxon>Neisseriales</taxon>
        <taxon>Neisseriaceae</taxon>
        <taxon>Neisseria</taxon>
    </lineage>
</organism>
<dbReference type="InterPro" id="IPR027417">
    <property type="entry name" value="P-loop_NTPase"/>
</dbReference>
<geneLocation type="plasmid" evidence="2">
    <name>pNGTCDC08107</name>
</geneLocation>
<evidence type="ECO:0000313" key="2">
    <source>
        <dbReference type="EMBL" id="ADV09146.1"/>
    </source>
</evidence>
<keyword evidence="2" id="KW-0614">Plasmid</keyword>
<dbReference type="EMBL" id="CP002441">
    <property type="protein sequence ID" value="ADV09146.1"/>
    <property type="molecule type" value="Genomic_DNA"/>
</dbReference>
<sequence>MVKLSSDINLRDFGNNEYLSSVQDEAIRFATEQTDEILSLYSQHADTEGGRYVCADTFKELFPAFENKEDRATVNNAIHNSAAVLSSTQFDEVLKRDEPQKKEVIFVTGIPGSGKTSTVKNMMMQDTTKLLFEGQLARPQSAFRKIEQCLERNLEVTIVAVSMRAERASDNTYKRFNEYGRGASIGIMADIQANLPDGLKQIRDKFGDAVKIVGINQDRNSEFIDKFDDVIKMLSLGSQEQILGRLAEKIQSDFDSGKISRECFNQAKGSMDLESVFAKKEYSQQRVVTNSKGVTLETKSANELWSKVEQIPVTGMKAGIYLLGQAKKAETGQTYSGEIIYKDAAAVFQKTKNGLVRHNATHNEERLAKLVEIGQNVSIGSNKGKLIVKSLEYSAKKSISR</sequence>
<protein>
    <submittedName>
        <fullName evidence="2">Zeta_1 toxin</fullName>
    </submittedName>
</protein>
<dbReference type="AlphaFoldDB" id="A0A171IPT1"/>
<dbReference type="BioCyc" id="NGON940296:GLHN-2225-MONOMER"/>
<feature type="domain" description="KfrB" evidence="1">
    <location>
        <begin position="334"/>
        <end position="388"/>
    </location>
</feature>
<reference evidence="2" key="2">
    <citation type="journal article" date="2011" name="J. Bacteriol.">
        <title>Draft genome sequence of a dominant, multidrug-resistant Neisseria gonorrhoeae strain, TCDC-NG08107, from a sexual group at high risk of acquiring human immunodeficiency virus infection and syphilis.</title>
        <authorList>
            <person name="Chen C.C."/>
            <person name="Hsia K.C."/>
            <person name="Huang C.T."/>
            <person name="Wong W.W."/>
            <person name="Yen M.Y."/>
            <person name="Li L.H."/>
            <person name="Lin K.Y."/>
            <person name="Chen K.W."/>
            <person name="Li S.Y."/>
        </authorList>
    </citation>
    <scope>NUCLEOTIDE SEQUENCE</scope>
    <source>
        <strain evidence="2">TCDC-NG08107</strain>
        <plasmid evidence="2">pNGTCDC08107</plasmid>
    </source>
</reference>
<proteinExistence type="predicted"/>
<evidence type="ECO:0000259" key="1">
    <source>
        <dbReference type="Pfam" id="PF18790"/>
    </source>
</evidence>
<name>A0A171IPT1_NEIGO</name>
<dbReference type="Pfam" id="PF18790">
    <property type="entry name" value="KfrB"/>
    <property type="match status" value="1"/>
</dbReference>
<dbReference type="InterPro" id="IPR040782">
    <property type="entry name" value="KfrB"/>
</dbReference>
<accession>A0A171IPT1</accession>